<organism evidence="2 3">
    <name type="scientific">Aldrovandia affinis</name>
    <dbReference type="NCBI Taxonomy" id="143900"/>
    <lineage>
        <taxon>Eukaryota</taxon>
        <taxon>Metazoa</taxon>
        <taxon>Chordata</taxon>
        <taxon>Craniata</taxon>
        <taxon>Vertebrata</taxon>
        <taxon>Euteleostomi</taxon>
        <taxon>Actinopterygii</taxon>
        <taxon>Neopterygii</taxon>
        <taxon>Teleostei</taxon>
        <taxon>Notacanthiformes</taxon>
        <taxon>Halosauridae</taxon>
        <taxon>Aldrovandia</taxon>
    </lineage>
</organism>
<dbReference type="Proteomes" id="UP001221898">
    <property type="component" value="Unassembled WGS sequence"/>
</dbReference>
<evidence type="ECO:0000313" key="3">
    <source>
        <dbReference type="Proteomes" id="UP001221898"/>
    </source>
</evidence>
<feature type="compositionally biased region" description="Low complexity" evidence="1">
    <location>
        <begin position="80"/>
        <end position="89"/>
    </location>
</feature>
<sequence length="95" mass="10652">MEDGNQGNICAASAAECRAFGSLGIPLGRKTTQGQTTLGQSFGVRLPHCTEQLHWETLRPQRGDREDDDDNAYRDRSLTRSRPLLQPSRSRLRLI</sequence>
<gene>
    <name evidence="2" type="ORF">AAFF_G00178640</name>
</gene>
<evidence type="ECO:0000313" key="2">
    <source>
        <dbReference type="EMBL" id="KAJ8385902.1"/>
    </source>
</evidence>
<feature type="compositionally biased region" description="Basic and acidic residues" evidence="1">
    <location>
        <begin position="55"/>
        <end position="78"/>
    </location>
</feature>
<dbReference type="EMBL" id="JAINUG010000238">
    <property type="protein sequence ID" value="KAJ8385902.1"/>
    <property type="molecule type" value="Genomic_DNA"/>
</dbReference>
<protein>
    <submittedName>
        <fullName evidence="2">Uncharacterized protein</fullName>
    </submittedName>
</protein>
<name>A0AAD7W6S7_9TELE</name>
<dbReference type="AlphaFoldDB" id="A0AAD7W6S7"/>
<evidence type="ECO:0000256" key="1">
    <source>
        <dbReference type="SAM" id="MobiDB-lite"/>
    </source>
</evidence>
<keyword evidence="3" id="KW-1185">Reference proteome</keyword>
<reference evidence="2" key="1">
    <citation type="journal article" date="2023" name="Science">
        <title>Genome structures resolve the early diversification of teleost fishes.</title>
        <authorList>
            <person name="Parey E."/>
            <person name="Louis A."/>
            <person name="Montfort J."/>
            <person name="Bouchez O."/>
            <person name="Roques C."/>
            <person name="Iampietro C."/>
            <person name="Lluch J."/>
            <person name="Castinel A."/>
            <person name="Donnadieu C."/>
            <person name="Desvignes T."/>
            <person name="Floi Bucao C."/>
            <person name="Jouanno E."/>
            <person name="Wen M."/>
            <person name="Mejri S."/>
            <person name="Dirks R."/>
            <person name="Jansen H."/>
            <person name="Henkel C."/>
            <person name="Chen W.J."/>
            <person name="Zahm M."/>
            <person name="Cabau C."/>
            <person name="Klopp C."/>
            <person name="Thompson A.W."/>
            <person name="Robinson-Rechavi M."/>
            <person name="Braasch I."/>
            <person name="Lecointre G."/>
            <person name="Bobe J."/>
            <person name="Postlethwait J.H."/>
            <person name="Berthelot C."/>
            <person name="Roest Crollius H."/>
            <person name="Guiguen Y."/>
        </authorList>
    </citation>
    <scope>NUCLEOTIDE SEQUENCE</scope>
    <source>
        <strain evidence="2">NC1722</strain>
    </source>
</reference>
<proteinExistence type="predicted"/>
<comment type="caution">
    <text evidence="2">The sequence shown here is derived from an EMBL/GenBank/DDBJ whole genome shotgun (WGS) entry which is preliminary data.</text>
</comment>
<accession>A0AAD7W6S7</accession>
<feature type="region of interest" description="Disordered" evidence="1">
    <location>
        <begin position="55"/>
        <end position="95"/>
    </location>
</feature>